<keyword evidence="1" id="KW-0812">Transmembrane</keyword>
<feature type="transmembrane region" description="Helical" evidence="1">
    <location>
        <begin position="40"/>
        <end position="59"/>
    </location>
</feature>
<sequence length="201" mass="20829">MRAVGDVVRGEACLFGGIALCVVLRPEGLAANNGMSYYGVHWLTVTPYVGALVGAALFIRRGLRGVAAATPAPEHVRRMADVFVALLIGIVLTPYTLGGAVDWAHRGLGAALFALQLVLGTRLVAWAHGDVLGVAFLLVQLGGGILAAVFVLQPDGLLIHGEATFQLGFGLLLVRVLPLVPSRAPVAGPPGREQDVSPATT</sequence>
<evidence type="ECO:0000313" key="3">
    <source>
        <dbReference type="Proteomes" id="UP000603904"/>
    </source>
</evidence>
<name>A0ABQ4FQR1_9ACTN</name>
<keyword evidence="1" id="KW-1133">Transmembrane helix</keyword>
<comment type="caution">
    <text evidence="2">The sequence shown here is derived from an EMBL/GenBank/DDBJ whole genome shotgun (WGS) entry which is preliminary data.</text>
</comment>
<reference evidence="2 3" key="1">
    <citation type="submission" date="2021-01" db="EMBL/GenBank/DDBJ databases">
        <title>Whole genome shotgun sequence of Microbispora corallina NBRC 16416.</title>
        <authorList>
            <person name="Komaki H."/>
            <person name="Tamura T."/>
        </authorList>
    </citation>
    <scope>NUCLEOTIDE SEQUENCE [LARGE SCALE GENOMIC DNA]</scope>
    <source>
        <strain evidence="2 3">NBRC 16416</strain>
    </source>
</reference>
<organism evidence="2 3">
    <name type="scientific">Microbispora corallina</name>
    <dbReference type="NCBI Taxonomy" id="83302"/>
    <lineage>
        <taxon>Bacteria</taxon>
        <taxon>Bacillati</taxon>
        <taxon>Actinomycetota</taxon>
        <taxon>Actinomycetes</taxon>
        <taxon>Streptosporangiales</taxon>
        <taxon>Streptosporangiaceae</taxon>
        <taxon>Microbispora</taxon>
    </lineage>
</organism>
<dbReference type="EMBL" id="BOOC01000001">
    <property type="protein sequence ID" value="GIH37151.1"/>
    <property type="molecule type" value="Genomic_DNA"/>
</dbReference>
<evidence type="ECO:0000313" key="2">
    <source>
        <dbReference type="EMBL" id="GIH37151.1"/>
    </source>
</evidence>
<proteinExistence type="predicted"/>
<evidence type="ECO:0000256" key="1">
    <source>
        <dbReference type="SAM" id="Phobius"/>
    </source>
</evidence>
<accession>A0ABQ4FQR1</accession>
<protein>
    <submittedName>
        <fullName evidence="2">Uncharacterized protein</fullName>
    </submittedName>
</protein>
<keyword evidence="1" id="KW-0472">Membrane</keyword>
<feature type="transmembrane region" description="Helical" evidence="1">
    <location>
        <begin position="79"/>
        <end position="97"/>
    </location>
</feature>
<gene>
    <name evidence="2" type="ORF">Mco01_01510</name>
</gene>
<feature type="transmembrane region" description="Helical" evidence="1">
    <location>
        <begin position="131"/>
        <end position="151"/>
    </location>
</feature>
<keyword evidence="3" id="KW-1185">Reference proteome</keyword>
<dbReference type="Proteomes" id="UP000603904">
    <property type="component" value="Unassembled WGS sequence"/>
</dbReference>
<feature type="transmembrane region" description="Helical" evidence="1">
    <location>
        <begin position="103"/>
        <end position="124"/>
    </location>
</feature>
<dbReference type="RefSeq" id="WP_204054962.1">
    <property type="nucleotide sequence ID" value="NZ_BAAAGP010000018.1"/>
</dbReference>